<dbReference type="PRINTS" id="PR00081">
    <property type="entry name" value="GDHRDH"/>
</dbReference>
<dbReference type="NCBIfam" id="NF004778">
    <property type="entry name" value="PRK06124.1"/>
    <property type="match status" value="1"/>
</dbReference>
<gene>
    <name evidence="2" type="ORF">DFP90_101256</name>
</gene>
<accession>A0A3D9HVI1</accession>
<evidence type="ECO:0000256" key="1">
    <source>
        <dbReference type="ARBA" id="ARBA00006484"/>
    </source>
</evidence>
<dbReference type="InterPro" id="IPR020904">
    <property type="entry name" value="Sc_DH/Rdtase_CS"/>
</dbReference>
<dbReference type="PANTHER" id="PTHR42879:SF2">
    <property type="entry name" value="3-OXOACYL-[ACYL-CARRIER-PROTEIN] REDUCTASE FABG"/>
    <property type="match status" value="1"/>
</dbReference>
<comment type="similarity">
    <text evidence="1">Belongs to the short-chain dehydrogenases/reductases (SDR) family.</text>
</comment>
<organism evidence="2 3">
    <name type="scientific">Aestuariispira insulae</name>
    <dbReference type="NCBI Taxonomy" id="1461337"/>
    <lineage>
        <taxon>Bacteria</taxon>
        <taxon>Pseudomonadati</taxon>
        <taxon>Pseudomonadota</taxon>
        <taxon>Alphaproteobacteria</taxon>
        <taxon>Rhodospirillales</taxon>
        <taxon>Kiloniellaceae</taxon>
        <taxon>Aestuariispira</taxon>
    </lineage>
</organism>
<dbReference type="InterPro" id="IPR036291">
    <property type="entry name" value="NAD(P)-bd_dom_sf"/>
</dbReference>
<dbReference type="AlphaFoldDB" id="A0A3D9HVI1"/>
<comment type="caution">
    <text evidence="2">The sequence shown here is derived from an EMBL/GenBank/DDBJ whole genome shotgun (WGS) entry which is preliminary data.</text>
</comment>
<dbReference type="EMBL" id="QRDW01000001">
    <property type="protein sequence ID" value="RED53467.1"/>
    <property type="molecule type" value="Genomic_DNA"/>
</dbReference>
<sequence>MTIPIILLVRRSKQVSIRERRLAETPAACSLFIPFPLMCVREKLVGGLDLDLFSLRGRQALVTGATQGLGLEMARGMAKAGACVWINGRDAQKVGDAVQLLVNQGYPAKPALFDVSDPEAVACFFDQADELDILVNNVGVRDRRALDEFDLEDLRRLLEVDLVAPFDLCRRAASLMKKRGRGRIINITSIAGPMSRAKDAAYTTAKGGLSAMTRALAAELGPCGITVNAIAPGYFATETNAAMAEDEALLDWLKTRVSLERWGRPEEIAGAAVFLTSDAASYITGETITVDGGMSAHF</sequence>
<dbReference type="PANTHER" id="PTHR42879">
    <property type="entry name" value="3-OXOACYL-(ACYL-CARRIER-PROTEIN) REDUCTASE"/>
    <property type="match status" value="1"/>
</dbReference>
<dbReference type="InterPro" id="IPR050259">
    <property type="entry name" value="SDR"/>
</dbReference>
<reference evidence="2 3" key="1">
    <citation type="submission" date="2018-07" db="EMBL/GenBank/DDBJ databases">
        <title>Genomic Encyclopedia of Type Strains, Phase III (KMG-III): the genomes of soil and plant-associated and newly described type strains.</title>
        <authorList>
            <person name="Whitman W."/>
        </authorList>
    </citation>
    <scope>NUCLEOTIDE SEQUENCE [LARGE SCALE GENOMIC DNA]</scope>
    <source>
        <strain evidence="2 3">CECT 8488</strain>
    </source>
</reference>
<evidence type="ECO:0000313" key="3">
    <source>
        <dbReference type="Proteomes" id="UP000256845"/>
    </source>
</evidence>
<dbReference type="Gene3D" id="3.40.50.720">
    <property type="entry name" value="NAD(P)-binding Rossmann-like Domain"/>
    <property type="match status" value="1"/>
</dbReference>
<dbReference type="PROSITE" id="PS00061">
    <property type="entry name" value="ADH_SHORT"/>
    <property type="match status" value="1"/>
</dbReference>
<dbReference type="PRINTS" id="PR00080">
    <property type="entry name" value="SDRFAMILY"/>
</dbReference>
<dbReference type="GO" id="GO:0032787">
    <property type="term" value="P:monocarboxylic acid metabolic process"/>
    <property type="evidence" value="ECO:0007669"/>
    <property type="project" value="UniProtKB-ARBA"/>
</dbReference>
<dbReference type="FunFam" id="3.40.50.720:FF:000084">
    <property type="entry name" value="Short-chain dehydrogenase reductase"/>
    <property type="match status" value="1"/>
</dbReference>
<dbReference type="Proteomes" id="UP000256845">
    <property type="component" value="Unassembled WGS sequence"/>
</dbReference>
<name>A0A3D9HVI1_9PROT</name>
<dbReference type="SUPFAM" id="SSF51735">
    <property type="entry name" value="NAD(P)-binding Rossmann-fold domains"/>
    <property type="match status" value="1"/>
</dbReference>
<dbReference type="InterPro" id="IPR002347">
    <property type="entry name" value="SDR_fam"/>
</dbReference>
<protein>
    <submittedName>
        <fullName evidence="2">Gluconate 5-dehydrogenase</fullName>
    </submittedName>
</protein>
<keyword evidence="3" id="KW-1185">Reference proteome</keyword>
<dbReference type="Pfam" id="PF13561">
    <property type="entry name" value="adh_short_C2"/>
    <property type="match status" value="1"/>
</dbReference>
<evidence type="ECO:0000313" key="2">
    <source>
        <dbReference type="EMBL" id="RED53467.1"/>
    </source>
</evidence>
<proteinExistence type="inferred from homology"/>